<comment type="function">
    <text evidence="1">Has antibacterial activity.</text>
</comment>
<evidence type="ECO:0000259" key="4">
    <source>
        <dbReference type="PROSITE" id="PS51390"/>
    </source>
</evidence>
<protein>
    <recommendedName>
        <fullName evidence="4">WAP domain-containing protein</fullName>
    </recommendedName>
</protein>
<dbReference type="SMART" id="SM00217">
    <property type="entry name" value="WAP"/>
    <property type="match status" value="1"/>
</dbReference>
<dbReference type="InterPro" id="IPR036645">
    <property type="entry name" value="Elafin-like_sf"/>
</dbReference>
<name>A0A3S3NBS7_9ACAR</name>
<dbReference type="InterPro" id="IPR008197">
    <property type="entry name" value="WAP_dom"/>
</dbReference>
<accession>A0A3S3NBS7</accession>
<feature type="chain" id="PRO_5018595600" description="WAP domain-containing protein" evidence="3">
    <location>
        <begin position="51"/>
        <end position="102"/>
    </location>
</feature>
<dbReference type="PROSITE" id="PS51390">
    <property type="entry name" value="WAP"/>
    <property type="match status" value="1"/>
</dbReference>
<comment type="caution">
    <text evidence="5">The sequence shown here is derived from an EMBL/GenBank/DDBJ whole genome shotgun (WGS) entry which is preliminary data.</text>
</comment>
<dbReference type="GO" id="GO:0005576">
    <property type="term" value="C:extracellular region"/>
    <property type="evidence" value="ECO:0007669"/>
    <property type="project" value="InterPro"/>
</dbReference>
<dbReference type="EMBL" id="NCKU01014371">
    <property type="protein sequence ID" value="RWR99606.1"/>
    <property type="molecule type" value="Genomic_DNA"/>
</dbReference>
<dbReference type="Pfam" id="PF00095">
    <property type="entry name" value="WAP"/>
    <property type="match status" value="1"/>
</dbReference>
<dbReference type="Proteomes" id="UP000285301">
    <property type="component" value="Unassembled WGS sequence"/>
</dbReference>
<dbReference type="Gene3D" id="4.10.75.10">
    <property type="entry name" value="Elafin-like"/>
    <property type="match status" value="1"/>
</dbReference>
<evidence type="ECO:0000256" key="3">
    <source>
        <dbReference type="SAM" id="SignalP"/>
    </source>
</evidence>
<dbReference type="SUPFAM" id="SSF57256">
    <property type="entry name" value="Elafin-like"/>
    <property type="match status" value="1"/>
</dbReference>
<keyword evidence="6" id="KW-1185">Reference proteome</keyword>
<organism evidence="5 6">
    <name type="scientific">Dinothrombium tinctorium</name>
    <dbReference type="NCBI Taxonomy" id="1965070"/>
    <lineage>
        <taxon>Eukaryota</taxon>
        <taxon>Metazoa</taxon>
        <taxon>Ecdysozoa</taxon>
        <taxon>Arthropoda</taxon>
        <taxon>Chelicerata</taxon>
        <taxon>Arachnida</taxon>
        <taxon>Acari</taxon>
        <taxon>Acariformes</taxon>
        <taxon>Trombidiformes</taxon>
        <taxon>Prostigmata</taxon>
        <taxon>Anystina</taxon>
        <taxon>Parasitengona</taxon>
        <taxon>Trombidioidea</taxon>
        <taxon>Trombidiidae</taxon>
        <taxon>Dinothrombium</taxon>
    </lineage>
</organism>
<dbReference type="OrthoDB" id="5853592at2759"/>
<keyword evidence="2 3" id="KW-0732">Signal</keyword>
<proteinExistence type="predicted"/>
<feature type="domain" description="WAP" evidence="4">
    <location>
        <begin position="52"/>
        <end position="100"/>
    </location>
</feature>
<evidence type="ECO:0000256" key="1">
    <source>
        <dbReference type="ARBA" id="ARBA00002878"/>
    </source>
</evidence>
<evidence type="ECO:0000256" key="2">
    <source>
        <dbReference type="ARBA" id="ARBA00022729"/>
    </source>
</evidence>
<evidence type="ECO:0000313" key="6">
    <source>
        <dbReference type="Proteomes" id="UP000285301"/>
    </source>
</evidence>
<feature type="signal peptide" evidence="3">
    <location>
        <begin position="1"/>
        <end position="50"/>
    </location>
</feature>
<sequence>MHSFVSHETQTILLVTITLNYGPLHLMRLNTILRFFFLLALCNCMNYSQAEDGTRNGKCPENNVFGICIVNQNSCFRDKDCNPPFICCSIGCGKECVKPANE</sequence>
<reference evidence="5 6" key="1">
    <citation type="journal article" date="2018" name="Gigascience">
        <title>Genomes of trombidid mites reveal novel predicted allergens and laterally-transferred genes associated with secondary metabolism.</title>
        <authorList>
            <person name="Dong X."/>
            <person name="Chaisiri K."/>
            <person name="Xia D."/>
            <person name="Armstrong S.D."/>
            <person name="Fang Y."/>
            <person name="Donnelly M.J."/>
            <person name="Kadowaki T."/>
            <person name="McGarry J.W."/>
            <person name="Darby A.C."/>
            <person name="Makepeace B.L."/>
        </authorList>
    </citation>
    <scope>NUCLEOTIDE SEQUENCE [LARGE SCALE GENOMIC DNA]</scope>
    <source>
        <strain evidence="5">UoL-WK</strain>
    </source>
</reference>
<gene>
    <name evidence="5" type="ORF">B4U79_18766</name>
</gene>
<evidence type="ECO:0000313" key="5">
    <source>
        <dbReference type="EMBL" id="RWR99606.1"/>
    </source>
</evidence>
<dbReference type="AlphaFoldDB" id="A0A3S3NBS7"/>
<dbReference type="GO" id="GO:0030414">
    <property type="term" value="F:peptidase inhibitor activity"/>
    <property type="evidence" value="ECO:0007669"/>
    <property type="project" value="InterPro"/>
</dbReference>